<dbReference type="Pfam" id="PF24821">
    <property type="entry name" value="DUF7711"/>
    <property type="match status" value="1"/>
</dbReference>
<protein>
    <recommendedName>
        <fullName evidence="1">DUF7711 domain-containing protein</fullName>
    </recommendedName>
</protein>
<sequence length="200" mass="22431">MKWTRAVHHLETLAQTCGEMATRPSSIFPLRVVQLWAHGDVLGVPRDLDTVAVALVVDLPVEEVPWLCEPQGAQHWASATRLEKSPIERVWRSAHAPVWNHRVERPALLWDGTDGVAEPVLEALREGRGEEVRAGAPTAAELRARVDDEYGVSLRALRDRTRTYEERRWSPGKLEPVADALWRASGGYLDVLEARGHWGC</sequence>
<keyword evidence="3" id="KW-1185">Reference proteome</keyword>
<evidence type="ECO:0000313" key="2">
    <source>
        <dbReference type="EMBL" id="KAA2255924.1"/>
    </source>
</evidence>
<accession>A0A5B2WYD0</accession>
<proteinExistence type="predicted"/>
<feature type="domain" description="DUF7711" evidence="1">
    <location>
        <begin position="1"/>
        <end position="195"/>
    </location>
</feature>
<gene>
    <name evidence="2" type="ORF">F0L68_27420</name>
</gene>
<comment type="caution">
    <text evidence="2">The sequence shown here is derived from an EMBL/GenBank/DDBJ whole genome shotgun (WGS) entry which is preliminary data.</text>
</comment>
<dbReference type="AlphaFoldDB" id="A0A5B2WYD0"/>
<reference evidence="2 3" key="2">
    <citation type="submission" date="2019-09" db="EMBL/GenBank/DDBJ databases">
        <authorList>
            <person name="Jin C."/>
        </authorList>
    </citation>
    <scope>NUCLEOTIDE SEQUENCE [LARGE SCALE GENOMIC DNA]</scope>
    <source>
        <strain evidence="2 3">AN110305</strain>
    </source>
</reference>
<dbReference type="Proteomes" id="UP000323454">
    <property type="component" value="Unassembled WGS sequence"/>
</dbReference>
<dbReference type="EMBL" id="VUOB01000054">
    <property type="protein sequence ID" value="KAA2255924.1"/>
    <property type="molecule type" value="Genomic_DNA"/>
</dbReference>
<evidence type="ECO:0000259" key="1">
    <source>
        <dbReference type="Pfam" id="PF24821"/>
    </source>
</evidence>
<evidence type="ECO:0000313" key="3">
    <source>
        <dbReference type="Proteomes" id="UP000323454"/>
    </source>
</evidence>
<dbReference type="InterPro" id="IPR056128">
    <property type="entry name" value="DUF7711"/>
</dbReference>
<name>A0A5B2WYD0_9PSEU</name>
<organism evidence="2 3">
    <name type="scientific">Solihabitans fulvus</name>
    <dbReference type="NCBI Taxonomy" id="1892852"/>
    <lineage>
        <taxon>Bacteria</taxon>
        <taxon>Bacillati</taxon>
        <taxon>Actinomycetota</taxon>
        <taxon>Actinomycetes</taxon>
        <taxon>Pseudonocardiales</taxon>
        <taxon>Pseudonocardiaceae</taxon>
        <taxon>Solihabitans</taxon>
    </lineage>
</organism>
<dbReference type="RefSeq" id="WP_149852710.1">
    <property type="nucleotide sequence ID" value="NZ_VUOB01000054.1"/>
</dbReference>
<reference evidence="2 3" key="1">
    <citation type="submission" date="2019-09" db="EMBL/GenBank/DDBJ databases">
        <title>Goodfellowia gen. nov., a new genus of the Pseudonocardineae related to Actinoalloteichus, containing Goodfellowia coeruleoviolacea gen. nov., comb. nov. gen. nov., comb. nov.</title>
        <authorList>
            <person name="Labeda D."/>
        </authorList>
    </citation>
    <scope>NUCLEOTIDE SEQUENCE [LARGE SCALE GENOMIC DNA]</scope>
    <source>
        <strain evidence="2 3">AN110305</strain>
    </source>
</reference>
<dbReference type="OrthoDB" id="3529973at2"/>